<evidence type="ECO:0000259" key="8">
    <source>
        <dbReference type="PROSITE" id="PS50928"/>
    </source>
</evidence>
<dbReference type="InterPro" id="IPR000515">
    <property type="entry name" value="MetI-like"/>
</dbReference>
<accession>A0A921KR57</accession>
<protein>
    <submittedName>
        <fullName evidence="9">ABC transporter permease</fullName>
    </submittedName>
</protein>
<dbReference type="InterPro" id="IPR035906">
    <property type="entry name" value="MetI-like_sf"/>
</dbReference>
<dbReference type="SUPFAM" id="SSF161098">
    <property type="entry name" value="MetI-like"/>
    <property type="match status" value="1"/>
</dbReference>
<comment type="subcellular location">
    <subcellularLocation>
        <location evidence="1 7">Cell membrane</location>
        <topology evidence="1 7">Multi-pass membrane protein</topology>
    </subcellularLocation>
</comment>
<dbReference type="GO" id="GO:0005886">
    <property type="term" value="C:plasma membrane"/>
    <property type="evidence" value="ECO:0007669"/>
    <property type="project" value="UniProtKB-SubCell"/>
</dbReference>
<organism evidence="9 10">
    <name type="scientific">Brachybacterium paraconglomeratum</name>
    <dbReference type="NCBI Taxonomy" id="173362"/>
    <lineage>
        <taxon>Bacteria</taxon>
        <taxon>Bacillati</taxon>
        <taxon>Actinomycetota</taxon>
        <taxon>Actinomycetes</taxon>
        <taxon>Micrococcales</taxon>
        <taxon>Dermabacteraceae</taxon>
        <taxon>Brachybacterium</taxon>
    </lineage>
</organism>
<evidence type="ECO:0000313" key="10">
    <source>
        <dbReference type="Proteomes" id="UP000775129"/>
    </source>
</evidence>
<feature type="transmembrane region" description="Helical" evidence="7">
    <location>
        <begin position="9"/>
        <end position="30"/>
    </location>
</feature>
<dbReference type="EMBL" id="DYWO01000051">
    <property type="protein sequence ID" value="HJF48506.1"/>
    <property type="molecule type" value="Genomic_DNA"/>
</dbReference>
<dbReference type="AlphaFoldDB" id="A0A921KR57"/>
<feature type="transmembrane region" description="Helical" evidence="7">
    <location>
        <begin position="260"/>
        <end position="281"/>
    </location>
</feature>
<evidence type="ECO:0000313" key="9">
    <source>
        <dbReference type="EMBL" id="HJF48506.1"/>
    </source>
</evidence>
<evidence type="ECO:0000256" key="7">
    <source>
        <dbReference type="RuleBase" id="RU363032"/>
    </source>
</evidence>
<dbReference type="GO" id="GO:0055085">
    <property type="term" value="P:transmembrane transport"/>
    <property type="evidence" value="ECO:0007669"/>
    <property type="project" value="InterPro"/>
</dbReference>
<dbReference type="Pfam" id="PF00528">
    <property type="entry name" value="BPD_transp_1"/>
    <property type="match status" value="1"/>
</dbReference>
<keyword evidence="4 7" id="KW-0812">Transmembrane</keyword>
<sequence>MIRFVSLRVLTYVILAFVATSFAYLLSASLMHPEEVLYPPIATEPVPAATAQHYLDVRNVNPDTPLFERYANWLGGLIRGDLGVTTGTNKSMVPVLDELKTRIPISLRLVVLGTAIGTVLGIVLGMLAAVRRDSVGDRLSTLLAFFILSLPTPVIILIVQQTNQGIMDLSGWGLPAINPINPLLEPGSWESFKYQAKALVMPTIVLAVTAAASYSRYMKVTTLDVLGSDYLRTARAKGLTRGRAMNRHGLRMALIPMGQYFAFAVGGAFSGSLFVELMFNWQGIGRFAISAIQMADVNGTAGVVLYTAILTLLSATFADILQGALDPRIR</sequence>
<feature type="domain" description="ABC transmembrane type-1" evidence="8">
    <location>
        <begin position="103"/>
        <end position="322"/>
    </location>
</feature>
<keyword evidence="2 7" id="KW-0813">Transport</keyword>
<keyword evidence="5 7" id="KW-1133">Transmembrane helix</keyword>
<feature type="transmembrane region" description="Helical" evidence="7">
    <location>
        <begin position="142"/>
        <end position="160"/>
    </location>
</feature>
<evidence type="ECO:0000256" key="3">
    <source>
        <dbReference type="ARBA" id="ARBA00022475"/>
    </source>
</evidence>
<feature type="transmembrane region" description="Helical" evidence="7">
    <location>
        <begin position="301"/>
        <end position="321"/>
    </location>
</feature>
<reference evidence="9" key="1">
    <citation type="journal article" date="2021" name="PeerJ">
        <title>Extensive microbial diversity within the chicken gut microbiome revealed by metagenomics and culture.</title>
        <authorList>
            <person name="Gilroy R."/>
            <person name="Ravi A."/>
            <person name="Getino M."/>
            <person name="Pursley I."/>
            <person name="Horton D.L."/>
            <person name="Alikhan N.F."/>
            <person name="Baker D."/>
            <person name="Gharbi K."/>
            <person name="Hall N."/>
            <person name="Watson M."/>
            <person name="Adriaenssens E.M."/>
            <person name="Foster-Nyarko E."/>
            <person name="Jarju S."/>
            <person name="Secka A."/>
            <person name="Antonio M."/>
            <person name="Oren A."/>
            <person name="Chaudhuri R.R."/>
            <person name="La Ragione R."/>
            <person name="Hildebrand F."/>
            <person name="Pallen M.J."/>
        </authorList>
    </citation>
    <scope>NUCLEOTIDE SEQUENCE</scope>
    <source>
        <strain evidence="9">1647</strain>
    </source>
</reference>
<comment type="similarity">
    <text evidence="7">Belongs to the binding-protein-dependent transport system permease family.</text>
</comment>
<dbReference type="PANTHER" id="PTHR30465:SF0">
    <property type="entry name" value="OLIGOPEPTIDE TRANSPORT SYSTEM PERMEASE PROTEIN APPB"/>
    <property type="match status" value="1"/>
</dbReference>
<name>A0A921KR57_9MICO</name>
<comment type="caution">
    <text evidence="9">The sequence shown here is derived from an EMBL/GenBank/DDBJ whole genome shotgun (WGS) entry which is preliminary data.</text>
</comment>
<keyword evidence="6 7" id="KW-0472">Membrane</keyword>
<reference evidence="9" key="2">
    <citation type="submission" date="2021-09" db="EMBL/GenBank/DDBJ databases">
        <authorList>
            <person name="Gilroy R."/>
        </authorList>
    </citation>
    <scope>NUCLEOTIDE SEQUENCE</scope>
    <source>
        <strain evidence="9">1647</strain>
    </source>
</reference>
<dbReference type="PROSITE" id="PS50928">
    <property type="entry name" value="ABC_TM1"/>
    <property type="match status" value="1"/>
</dbReference>
<dbReference type="PANTHER" id="PTHR30465">
    <property type="entry name" value="INNER MEMBRANE ABC TRANSPORTER"/>
    <property type="match status" value="1"/>
</dbReference>
<gene>
    <name evidence="9" type="ORF">K8W24_01715</name>
</gene>
<dbReference type="Proteomes" id="UP000775129">
    <property type="component" value="Unassembled WGS sequence"/>
</dbReference>
<dbReference type="CDD" id="cd06261">
    <property type="entry name" value="TM_PBP2"/>
    <property type="match status" value="1"/>
</dbReference>
<evidence type="ECO:0000256" key="2">
    <source>
        <dbReference type="ARBA" id="ARBA00022448"/>
    </source>
</evidence>
<evidence type="ECO:0000256" key="6">
    <source>
        <dbReference type="ARBA" id="ARBA00023136"/>
    </source>
</evidence>
<evidence type="ECO:0000256" key="5">
    <source>
        <dbReference type="ARBA" id="ARBA00022989"/>
    </source>
</evidence>
<keyword evidence="3" id="KW-1003">Cell membrane</keyword>
<feature type="transmembrane region" description="Helical" evidence="7">
    <location>
        <begin position="194"/>
        <end position="214"/>
    </location>
</feature>
<proteinExistence type="inferred from homology"/>
<evidence type="ECO:0000256" key="1">
    <source>
        <dbReference type="ARBA" id="ARBA00004651"/>
    </source>
</evidence>
<dbReference type="Gene3D" id="1.10.3720.10">
    <property type="entry name" value="MetI-like"/>
    <property type="match status" value="1"/>
</dbReference>
<evidence type="ECO:0000256" key="4">
    <source>
        <dbReference type="ARBA" id="ARBA00022692"/>
    </source>
</evidence>
<feature type="transmembrane region" description="Helical" evidence="7">
    <location>
        <begin position="105"/>
        <end position="130"/>
    </location>
</feature>